<comment type="caution">
    <text evidence="12">The sequence shown here is derived from an EMBL/GenBank/DDBJ whole genome shotgun (WGS) entry which is preliminary data.</text>
</comment>
<keyword evidence="8" id="KW-0811">Translocation</keyword>
<dbReference type="Proteomes" id="UP001589862">
    <property type="component" value="Unassembled WGS sequence"/>
</dbReference>
<keyword evidence="4" id="KW-1003">Cell membrane</keyword>
<keyword evidence="3" id="KW-0813">Transport</keyword>
<evidence type="ECO:0000256" key="4">
    <source>
        <dbReference type="ARBA" id="ARBA00022475"/>
    </source>
</evidence>
<feature type="compositionally biased region" description="Basic and acidic residues" evidence="10">
    <location>
        <begin position="130"/>
        <end position="150"/>
    </location>
</feature>
<sequence>MIQPTLLTLAQGQDQAAGNSGPDFFTIILLVGAGLLLFMMFRKSKNAQAEQVKMRSTLEPGTRVMTQFGLFGEIVSVDSDNSEVILELSPGNFATVHLQTISRVIDAEEATVAAETDENVVSEPNVEAQEAERDQFPHDPQDPQNPEERR</sequence>
<protein>
    <submittedName>
        <fullName evidence="12">Preprotein translocase subunit YajC</fullName>
    </submittedName>
</protein>
<feature type="region of interest" description="Disordered" evidence="10">
    <location>
        <begin position="113"/>
        <end position="150"/>
    </location>
</feature>
<dbReference type="Pfam" id="PF02699">
    <property type="entry name" value="YajC"/>
    <property type="match status" value="1"/>
</dbReference>
<dbReference type="EMBL" id="JBHLUB010000001">
    <property type="protein sequence ID" value="MFC0581102.1"/>
    <property type="molecule type" value="Genomic_DNA"/>
</dbReference>
<evidence type="ECO:0000256" key="8">
    <source>
        <dbReference type="ARBA" id="ARBA00023010"/>
    </source>
</evidence>
<evidence type="ECO:0000256" key="5">
    <source>
        <dbReference type="ARBA" id="ARBA00022692"/>
    </source>
</evidence>
<organism evidence="12 13">
    <name type="scientific">Micrococcoides hystricis</name>
    <dbReference type="NCBI Taxonomy" id="1572761"/>
    <lineage>
        <taxon>Bacteria</taxon>
        <taxon>Bacillati</taxon>
        <taxon>Actinomycetota</taxon>
        <taxon>Actinomycetes</taxon>
        <taxon>Micrococcales</taxon>
        <taxon>Micrococcaceae</taxon>
        <taxon>Micrococcoides</taxon>
    </lineage>
</organism>
<keyword evidence="7 11" id="KW-1133">Transmembrane helix</keyword>
<gene>
    <name evidence="12" type="primary">yajC</name>
    <name evidence="12" type="ORF">ACFFFR_01685</name>
</gene>
<evidence type="ECO:0000256" key="2">
    <source>
        <dbReference type="ARBA" id="ARBA00006742"/>
    </source>
</evidence>
<keyword evidence="9 11" id="KW-0472">Membrane</keyword>
<evidence type="ECO:0000256" key="9">
    <source>
        <dbReference type="ARBA" id="ARBA00023136"/>
    </source>
</evidence>
<evidence type="ECO:0000313" key="13">
    <source>
        <dbReference type="Proteomes" id="UP001589862"/>
    </source>
</evidence>
<evidence type="ECO:0000256" key="6">
    <source>
        <dbReference type="ARBA" id="ARBA00022927"/>
    </source>
</evidence>
<feature type="transmembrane region" description="Helical" evidence="11">
    <location>
        <begin position="24"/>
        <end position="41"/>
    </location>
</feature>
<evidence type="ECO:0000256" key="10">
    <source>
        <dbReference type="SAM" id="MobiDB-lite"/>
    </source>
</evidence>
<evidence type="ECO:0000313" key="12">
    <source>
        <dbReference type="EMBL" id="MFC0581102.1"/>
    </source>
</evidence>
<dbReference type="RefSeq" id="WP_377457668.1">
    <property type="nucleotide sequence ID" value="NZ_JBHLUB010000001.1"/>
</dbReference>
<evidence type="ECO:0000256" key="7">
    <source>
        <dbReference type="ARBA" id="ARBA00022989"/>
    </source>
</evidence>
<dbReference type="InterPro" id="IPR003849">
    <property type="entry name" value="Preprotein_translocase_YajC"/>
</dbReference>
<evidence type="ECO:0000256" key="11">
    <source>
        <dbReference type="SAM" id="Phobius"/>
    </source>
</evidence>
<keyword evidence="5 11" id="KW-0812">Transmembrane</keyword>
<reference evidence="12 13" key="1">
    <citation type="submission" date="2024-09" db="EMBL/GenBank/DDBJ databases">
        <authorList>
            <person name="Sun Q."/>
            <person name="Mori K."/>
        </authorList>
    </citation>
    <scope>NUCLEOTIDE SEQUENCE [LARGE SCALE GENOMIC DNA]</scope>
    <source>
        <strain evidence="12 13">NCAIM B.02604</strain>
    </source>
</reference>
<proteinExistence type="inferred from homology"/>
<keyword evidence="13" id="KW-1185">Reference proteome</keyword>
<evidence type="ECO:0000256" key="3">
    <source>
        <dbReference type="ARBA" id="ARBA00022448"/>
    </source>
</evidence>
<comment type="subcellular location">
    <subcellularLocation>
        <location evidence="1">Cell membrane</location>
        <topology evidence="1">Single-pass membrane protein</topology>
    </subcellularLocation>
</comment>
<dbReference type="PANTHER" id="PTHR33909">
    <property type="entry name" value="SEC TRANSLOCON ACCESSORY COMPLEX SUBUNIT YAJC"/>
    <property type="match status" value="1"/>
</dbReference>
<evidence type="ECO:0000256" key="1">
    <source>
        <dbReference type="ARBA" id="ARBA00004162"/>
    </source>
</evidence>
<keyword evidence="6" id="KW-0653">Protein transport</keyword>
<accession>A0ABV6P9M1</accession>
<dbReference type="PANTHER" id="PTHR33909:SF1">
    <property type="entry name" value="SEC TRANSLOCON ACCESSORY COMPLEX SUBUNIT YAJC"/>
    <property type="match status" value="1"/>
</dbReference>
<comment type="similarity">
    <text evidence="2">Belongs to the YajC family.</text>
</comment>
<dbReference type="SMART" id="SM01323">
    <property type="entry name" value="YajC"/>
    <property type="match status" value="1"/>
</dbReference>
<name>A0ABV6P9M1_9MICC</name>